<sequence>TLILSDDKNEYDDELVINFEQNLYKQALNLAKYEDDSWKELDVEDMTILQEISYKEAGINNRMPKEFAMNEINAALKGIVEGECKVLQLNIIILKAGPEPNSNHAVH</sequence>
<gene>
    <name evidence="1" type="ORF">DHETER_LOCUS68</name>
</gene>
<reference evidence="1" key="1">
    <citation type="submission" date="2021-06" db="EMBL/GenBank/DDBJ databases">
        <authorList>
            <person name="Kallberg Y."/>
            <person name="Tangrot J."/>
            <person name="Rosling A."/>
        </authorList>
    </citation>
    <scope>NUCLEOTIDE SEQUENCE</scope>
    <source>
        <strain evidence="1">IL203A</strain>
    </source>
</reference>
<comment type="caution">
    <text evidence="1">The sequence shown here is derived from an EMBL/GenBank/DDBJ whole genome shotgun (WGS) entry which is preliminary data.</text>
</comment>
<dbReference type="EMBL" id="CAJVPU010000025">
    <property type="protein sequence ID" value="CAG8438305.1"/>
    <property type="molecule type" value="Genomic_DNA"/>
</dbReference>
<name>A0ACA9JVD9_9GLOM</name>
<feature type="non-terminal residue" evidence="1">
    <location>
        <position position="1"/>
    </location>
</feature>
<evidence type="ECO:0000313" key="1">
    <source>
        <dbReference type="EMBL" id="CAG8438305.1"/>
    </source>
</evidence>
<organism evidence="1 2">
    <name type="scientific">Dentiscutata heterogama</name>
    <dbReference type="NCBI Taxonomy" id="1316150"/>
    <lineage>
        <taxon>Eukaryota</taxon>
        <taxon>Fungi</taxon>
        <taxon>Fungi incertae sedis</taxon>
        <taxon>Mucoromycota</taxon>
        <taxon>Glomeromycotina</taxon>
        <taxon>Glomeromycetes</taxon>
        <taxon>Diversisporales</taxon>
        <taxon>Gigasporaceae</taxon>
        <taxon>Dentiscutata</taxon>
    </lineage>
</organism>
<evidence type="ECO:0000313" key="2">
    <source>
        <dbReference type="Proteomes" id="UP000789702"/>
    </source>
</evidence>
<proteinExistence type="predicted"/>
<accession>A0ACA9JVD9</accession>
<dbReference type="Proteomes" id="UP000789702">
    <property type="component" value="Unassembled WGS sequence"/>
</dbReference>
<protein>
    <submittedName>
        <fullName evidence="1">7702_t:CDS:1</fullName>
    </submittedName>
</protein>
<keyword evidence="2" id="KW-1185">Reference proteome</keyword>